<dbReference type="Pfam" id="PF00535">
    <property type="entry name" value="Glycos_transf_2"/>
    <property type="match status" value="1"/>
</dbReference>
<dbReference type="RefSeq" id="WP_071388337.1">
    <property type="nucleotide sequence ID" value="NZ_MLQS01000001.1"/>
</dbReference>
<gene>
    <name evidence="3" type="ORF">BKP45_03370</name>
</gene>
<dbReference type="PANTHER" id="PTHR43685:SF11">
    <property type="entry name" value="GLYCOSYLTRANSFERASE TAGX-RELATED"/>
    <property type="match status" value="1"/>
</dbReference>
<sequence>MVKTFIRRIISLIEWFMYKLIGPKQREFFKNKLTDKQKHFIKKFMFSGKWQRQEIGLAKHRLYNLGFTKRAFSHLQDLSRKKDEPYLSRLANWELALWHANLYSKEDARKCLDLLQQATHDEKDPARLRQKTIMEAECYEILGDILAAKQVLAPILDNEEHPDVYLAAANLESDMSRRMDWINKALQLYNITPITLDEEKMGNEPAYDCIVSERKNSQVETTNTPKVTVIVPVYNAEDVIHTSLDAILSQTWTNLEVLVVDDCSKDSTVNVVEEYVKQDSRIRLIKAEKNGGAYVARNLALQEATGDFVTINDADDWSHSEKIEIQVRHLMKNPEIIGNTSQQARATNDLKFYRRGKPGTYIFSNMSSFLFRRKEVMEKLGFWHCVRFAADSEFIRRIKKVFGEKAIVELPTGPLSFQRQTSTSLTGNSAFGYHGYKMGVRREYEESHDYFHQTSENLYYGFPEQTPPFAVPEPMWPIREEKPNGYRHFDVIYASDFRADEQTVMTEVKEIRSLIKKGLRIGLAQLFQYELSPDKKVNRIIRDLLNGDTVQMVVYGEKITCHTLMIRRLPVLKDWQKYIPEVKTDDIRIVVDQLSQPNSETASNYINQCEKHLKEYFGKSGIWYPQSPNVRKVLQNDVNSVTLSNKAWNQGELIIEKQ</sequence>
<dbReference type="EMBL" id="MLQS01000001">
    <property type="protein sequence ID" value="OIJ21751.1"/>
    <property type="molecule type" value="Genomic_DNA"/>
</dbReference>
<dbReference type="InterPro" id="IPR001173">
    <property type="entry name" value="Glyco_trans_2-like"/>
</dbReference>
<dbReference type="Gene3D" id="3.90.550.10">
    <property type="entry name" value="Spore Coat Polysaccharide Biosynthesis Protein SpsA, Chain A"/>
    <property type="match status" value="1"/>
</dbReference>
<dbReference type="InterPro" id="IPR029044">
    <property type="entry name" value="Nucleotide-diphossugar_trans"/>
</dbReference>
<dbReference type="OrthoDB" id="396512at2"/>
<protein>
    <recommendedName>
        <fullName evidence="2">Glycosyltransferase 2-like domain-containing protein</fullName>
    </recommendedName>
</protein>
<organism evidence="3 4">
    <name type="scientific">Anaerobacillus alkalidiazotrophicus</name>
    <dbReference type="NCBI Taxonomy" id="472963"/>
    <lineage>
        <taxon>Bacteria</taxon>
        <taxon>Bacillati</taxon>
        <taxon>Bacillota</taxon>
        <taxon>Bacilli</taxon>
        <taxon>Bacillales</taxon>
        <taxon>Bacillaceae</taxon>
        <taxon>Anaerobacillus</taxon>
    </lineage>
</organism>
<keyword evidence="4" id="KW-1185">Reference proteome</keyword>
<evidence type="ECO:0000259" key="2">
    <source>
        <dbReference type="Pfam" id="PF00535"/>
    </source>
</evidence>
<dbReference type="AlphaFoldDB" id="A0A1S2MAJ3"/>
<accession>A0A1S2MAJ3</accession>
<evidence type="ECO:0000313" key="4">
    <source>
        <dbReference type="Proteomes" id="UP000180057"/>
    </source>
</evidence>
<evidence type="ECO:0000256" key="1">
    <source>
        <dbReference type="ARBA" id="ARBA00006739"/>
    </source>
</evidence>
<dbReference type="InterPro" id="IPR050834">
    <property type="entry name" value="Glycosyltransf_2"/>
</dbReference>
<comment type="caution">
    <text evidence="3">The sequence shown here is derived from an EMBL/GenBank/DDBJ whole genome shotgun (WGS) entry which is preliminary data.</text>
</comment>
<dbReference type="CDD" id="cd00761">
    <property type="entry name" value="Glyco_tranf_GTA_type"/>
    <property type="match status" value="1"/>
</dbReference>
<dbReference type="STRING" id="472963.BKP45_03370"/>
<feature type="domain" description="Glycosyltransferase 2-like" evidence="2">
    <location>
        <begin position="228"/>
        <end position="354"/>
    </location>
</feature>
<dbReference type="SUPFAM" id="SSF53448">
    <property type="entry name" value="Nucleotide-diphospho-sugar transferases"/>
    <property type="match status" value="1"/>
</dbReference>
<reference evidence="3 4" key="1">
    <citation type="submission" date="2016-10" db="EMBL/GenBank/DDBJ databases">
        <title>Draft genome sequences of four alkaliphilic bacteria belonging to the Anaerobacillus genus.</title>
        <authorList>
            <person name="Bassil N.M."/>
            <person name="Lloyd J.R."/>
        </authorList>
    </citation>
    <scope>NUCLEOTIDE SEQUENCE [LARGE SCALE GENOMIC DNA]</scope>
    <source>
        <strain evidence="3 4">DSM 22531</strain>
    </source>
</reference>
<dbReference type="Proteomes" id="UP000180057">
    <property type="component" value="Unassembled WGS sequence"/>
</dbReference>
<dbReference type="PANTHER" id="PTHR43685">
    <property type="entry name" value="GLYCOSYLTRANSFERASE"/>
    <property type="match status" value="1"/>
</dbReference>
<evidence type="ECO:0000313" key="3">
    <source>
        <dbReference type="EMBL" id="OIJ21751.1"/>
    </source>
</evidence>
<comment type="similarity">
    <text evidence="1">Belongs to the glycosyltransferase 2 family.</text>
</comment>
<name>A0A1S2MAJ3_9BACI</name>
<proteinExistence type="inferred from homology"/>